<accession>A0A4Y2S1N4</accession>
<keyword evidence="3" id="KW-1185">Reference proteome</keyword>
<sequence>MEANEGDLGLIMNTTVKGYPPPTVK</sequence>
<protein>
    <submittedName>
        <fullName evidence="2">Uncharacterized protein</fullName>
    </submittedName>
</protein>
<organism evidence="2 3">
    <name type="scientific">Araneus ventricosus</name>
    <name type="common">Orbweaver spider</name>
    <name type="synonym">Epeira ventricosa</name>
    <dbReference type="NCBI Taxonomy" id="182803"/>
    <lineage>
        <taxon>Eukaryota</taxon>
        <taxon>Metazoa</taxon>
        <taxon>Ecdysozoa</taxon>
        <taxon>Arthropoda</taxon>
        <taxon>Chelicerata</taxon>
        <taxon>Arachnida</taxon>
        <taxon>Araneae</taxon>
        <taxon>Araneomorphae</taxon>
        <taxon>Entelegynae</taxon>
        <taxon>Araneoidea</taxon>
        <taxon>Araneidae</taxon>
        <taxon>Araneus</taxon>
    </lineage>
</organism>
<feature type="region of interest" description="Disordered" evidence="1">
    <location>
        <begin position="1"/>
        <end position="25"/>
    </location>
</feature>
<comment type="caution">
    <text evidence="2">The sequence shown here is derived from an EMBL/GenBank/DDBJ whole genome shotgun (WGS) entry which is preliminary data.</text>
</comment>
<reference evidence="2 3" key="1">
    <citation type="journal article" date="2019" name="Sci. Rep.">
        <title>Orb-weaving spider Araneus ventricosus genome elucidates the spidroin gene catalogue.</title>
        <authorList>
            <person name="Kono N."/>
            <person name="Nakamura H."/>
            <person name="Ohtoshi R."/>
            <person name="Moran D.A.P."/>
            <person name="Shinohara A."/>
            <person name="Yoshida Y."/>
            <person name="Fujiwara M."/>
            <person name="Mori M."/>
            <person name="Tomita M."/>
            <person name="Arakawa K."/>
        </authorList>
    </citation>
    <scope>NUCLEOTIDE SEQUENCE [LARGE SCALE GENOMIC DNA]</scope>
</reference>
<evidence type="ECO:0000256" key="1">
    <source>
        <dbReference type="SAM" id="MobiDB-lite"/>
    </source>
</evidence>
<dbReference type="EMBL" id="BGPR01149277">
    <property type="protein sequence ID" value="GBN82084.1"/>
    <property type="molecule type" value="Genomic_DNA"/>
</dbReference>
<dbReference type="AlphaFoldDB" id="A0A4Y2S1N4"/>
<feature type="non-terminal residue" evidence="2">
    <location>
        <position position="25"/>
    </location>
</feature>
<evidence type="ECO:0000313" key="3">
    <source>
        <dbReference type="Proteomes" id="UP000499080"/>
    </source>
</evidence>
<gene>
    <name evidence="2" type="ORF">AVEN_150690_1</name>
</gene>
<proteinExistence type="predicted"/>
<evidence type="ECO:0000313" key="2">
    <source>
        <dbReference type="EMBL" id="GBN82084.1"/>
    </source>
</evidence>
<name>A0A4Y2S1N4_ARAVE</name>
<dbReference type="Proteomes" id="UP000499080">
    <property type="component" value="Unassembled WGS sequence"/>
</dbReference>